<dbReference type="KEGG" id="acin:CBP34_06265"/>
<keyword evidence="1" id="KW-0472">Membrane</keyword>
<sequence>MQCPRKLPPQGVPGFEFVLDAPAHPFSRRRHSARRAGALRWVFCLLAVAALLAGCAAPTKVYSPQEDFGSVATYSRLFDAAPAQTCEAARRALLSQGYIINTHLAEMVEGRKSFQPEADAHLQMMIRVVCVPESANGKVSLGFVTALQDRYTLKKTNNSASVGVGGVGSLSLPFLATDEALIKVGSETIASDGFYDSFFELVNRYLAMGDGSVE</sequence>
<dbReference type="InterPro" id="IPR018718">
    <property type="entry name" value="DUF2242"/>
</dbReference>
<protein>
    <recommendedName>
        <fullName evidence="4">DUF2242 domain-containing protein</fullName>
    </recommendedName>
</protein>
<keyword evidence="3" id="KW-1185">Reference proteome</keyword>
<evidence type="ECO:0000256" key="1">
    <source>
        <dbReference type="SAM" id="Phobius"/>
    </source>
</evidence>
<dbReference type="EMBL" id="CP021361">
    <property type="protein sequence ID" value="ART53535.1"/>
    <property type="molecule type" value="Genomic_DNA"/>
</dbReference>
<proteinExistence type="predicted"/>
<dbReference type="Pfam" id="PF10001">
    <property type="entry name" value="DUF2242"/>
    <property type="match status" value="1"/>
</dbReference>
<evidence type="ECO:0000313" key="3">
    <source>
        <dbReference type="Proteomes" id="UP000194432"/>
    </source>
</evidence>
<dbReference type="AlphaFoldDB" id="A0A240U6Q6"/>
<evidence type="ECO:0000313" key="2">
    <source>
        <dbReference type="EMBL" id="ART53535.1"/>
    </source>
</evidence>
<dbReference type="Proteomes" id="UP000194432">
    <property type="component" value="Chromosome 1"/>
</dbReference>
<organism evidence="2 3">
    <name type="scientific">Acidovorax carolinensis</name>
    <dbReference type="NCBI Taxonomy" id="553814"/>
    <lineage>
        <taxon>Bacteria</taxon>
        <taxon>Pseudomonadati</taxon>
        <taxon>Pseudomonadota</taxon>
        <taxon>Betaproteobacteria</taxon>
        <taxon>Burkholderiales</taxon>
        <taxon>Comamonadaceae</taxon>
        <taxon>Acidovorax</taxon>
    </lineage>
</organism>
<feature type="transmembrane region" description="Helical" evidence="1">
    <location>
        <begin position="38"/>
        <end position="59"/>
    </location>
</feature>
<accession>A0A240U6Q6</accession>
<keyword evidence="1" id="KW-0812">Transmembrane</keyword>
<gene>
    <name evidence="2" type="ORF">CBP34_06265</name>
</gene>
<keyword evidence="1" id="KW-1133">Transmembrane helix</keyword>
<reference evidence="2 3" key="1">
    <citation type="submission" date="2017-05" db="EMBL/GenBank/DDBJ databases">
        <title>Polyphasic characterization of four soil-derived phenanthrene-degrading Acidovorax strains and proposal of Acidovorax phenanthrenivorans sp. nov.</title>
        <authorList>
            <person name="Singleton D.R."/>
            <person name="Lee J."/>
            <person name="Dickey A.N."/>
            <person name="Stroud A."/>
            <person name="Scholl E.H."/>
            <person name="Wright F.A."/>
            <person name="Aitken M.D."/>
        </authorList>
    </citation>
    <scope>NUCLEOTIDE SEQUENCE [LARGE SCALE GENOMIC DNA]</scope>
    <source>
        <strain evidence="2">NA3</strain>
    </source>
</reference>
<evidence type="ECO:0008006" key="4">
    <source>
        <dbReference type="Google" id="ProtNLM"/>
    </source>
</evidence>
<name>A0A240U6Q6_9BURK</name>
<dbReference type="KEGG" id="acis:CBP35_12030"/>